<dbReference type="OrthoDB" id="677490at2"/>
<keyword evidence="2" id="KW-1185">Reference proteome</keyword>
<accession>A0A3E1NP36</accession>
<organism evidence="1 2">
    <name type="scientific">Deminuibacter soli</name>
    <dbReference type="NCBI Taxonomy" id="2291815"/>
    <lineage>
        <taxon>Bacteria</taxon>
        <taxon>Pseudomonadati</taxon>
        <taxon>Bacteroidota</taxon>
        <taxon>Chitinophagia</taxon>
        <taxon>Chitinophagales</taxon>
        <taxon>Chitinophagaceae</taxon>
        <taxon>Deminuibacter</taxon>
    </lineage>
</organism>
<name>A0A3E1NP36_9BACT</name>
<dbReference type="RefSeq" id="WP_116845450.1">
    <property type="nucleotide sequence ID" value="NZ_QTJU01000001.1"/>
</dbReference>
<dbReference type="PROSITE" id="PS51257">
    <property type="entry name" value="PROKAR_LIPOPROTEIN"/>
    <property type="match status" value="1"/>
</dbReference>
<evidence type="ECO:0000313" key="1">
    <source>
        <dbReference type="EMBL" id="RFM29695.1"/>
    </source>
</evidence>
<reference evidence="1 2" key="1">
    <citation type="submission" date="2018-08" db="EMBL/GenBank/DDBJ databases">
        <title>Chitinophagaceae sp. K23C18032701, a novel bacterium isolated from forest soil.</title>
        <authorList>
            <person name="Wang C."/>
        </authorList>
    </citation>
    <scope>NUCLEOTIDE SEQUENCE [LARGE SCALE GENOMIC DNA]</scope>
    <source>
        <strain evidence="1 2">K23C18032701</strain>
    </source>
</reference>
<gene>
    <name evidence="1" type="ORF">DXN05_01570</name>
</gene>
<sequence>MKNLFPISVVVFVMVCFLVSCSKEKSYESGINGIPSKGALSKDSQGNCLSTITHGSYVTGKTLNRDSNYVEVQVTVTQTGSYKISTDSQNNMIFSDSGYFAATGAQTVKLRGAGKPILANITDFTVSYDSTVCSFSVTVKQGTTDSTGTGDSSINQSDTAWHFADANLSKQYNGYIDKMVIYDYVTDTVTYKLMSIVGYPATNYDTAFQLAIRLPNGVIEPGIYDNSTGATFNYVKQDGANGFTYVYAADGTNSTSVSVTIESYNATTHVATGTFTAEASYVSTGNNTITGRFTGYVSSQ</sequence>
<dbReference type="EMBL" id="QTJU01000001">
    <property type="protein sequence ID" value="RFM29695.1"/>
    <property type="molecule type" value="Genomic_DNA"/>
</dbReference>
<proteinExistence type="predicted"/>
<evidence type="ECO:0000313" key="2">
    <source>
        <dbReference type="Proteomes" id="UP000261284"/>
    </source>
</evidence>
<dbReference type="AlphaFoldDB" id="A0A3E1NP36"/>
<dbReference type="Proteomes" id="UP000261284">
    <property type="component" value="Unassembled WGS sequence"/>
</dbReference>
<protein>
    <submittedName>
        <fullName evidence="1">Uncharacterized protein</fullName>
    </submittedName>
</protein>
<comment type="caution">
    <text evidence="1">The sequence shown here is derived from an EMBL/GenBank/DDBJ whole genome shotgun (WGS) entry which is preliminary data.</text>
</comment>